<protein>
    <recommendedName>
        <fullName evidence="5">RGS domain-containing protein</fullName>
    </recommendedName>
</protein>
<feature type="region of interest" description="Disordered" evidence="1">
    <location>
        <begin position="264"/>
        <end position="294"/>
    </location>
</feature>
<dbReference type="AlphaFoldDB" id="A0A0D7BM50"/>
<evidence type="ECO:0000313" key="4">
    <source>
        <dbReference type="Proteomes" id="UP000054007"/>
    </source>
</evidence>
<feature type="transmembrane region" description="Helical" evidence="2">
    <location>
        <begin position="162"/>
        <end position="183"/>
    </location>
</feature>
<evidence type="ECO:0000256" key="2">
    <source>
        <dbReference type="SAM" id="Phobius"/>
    </source>
</evidence>
<dbReference type="Proteomes" id="UP000054007">
    <property type="component" value="Unassembled WGS sequence"/>
</dbReference>
<dbReference type="PANTHER" id="PTHR39466">
    <property type="entry name" value="RGS DOMAIN-CONTAINING PROTEIN"/>
    <property type="match status" value="1"/>
</dbReference>
<proteinExistence type="predicted"/>
<keyword evidence="2" id="KW-0472">Membrane</keyword>
<dbReference type="SUPFAM" id="SSF48097">
    <property type="entry name" value="Regulator of G-protein signaling, RGS"/>
    <property type="match status" value="1"/>
</dbReference>
<accession>A0A0D7BM50</accession>
<sequence length="353" mass="39383">MSPENLYFILWLREYTTKYMQWKAQTDADKTDVPMYLGVWPSAKSQPLAMFYSRAKETFFTPNANHELNLPSDILAPIRTPNGSPHPDPHIFDRVAVEVHKMLQESLQRFVAAQFSNVGSPRALCGVCAGIFCLLVGGLLPILYTIFVQRSRWLRITAMPGLWMGLTLMFTSLNGVCLGIYVFGDLRQLRKFELSRPAISRPQTFYSSTNRKPTLSASIPQDSIAPSVNDMISTRLSEVSNDSSGDIHISPAYYDMNPVDGPALSPNGVHFSEKDSDTESEVESVGPDTPTSADAFVPTALFIHPYNSGSEENIDPSSYAVEPAKNAHKIRLPEEAQRITEFEFESLPCPPRR</sequence>
<evidence type="ECO:0000313" key="3">
    <source>
        <dbReference type="EMBL" id="KIY71547.1"/>
    </source>
</evidence>
<dbReference type="InterPro" id="IPR044926">
    <property type="entry name" value="RGS_subdomain_2"/>
</dbReference>
<dbReference type="EMBL" id="KN880453">
    <property type="protein sequence ID" value="KIY71547.1"/>
    <property type="molecule type" value="Genomic_DNA"/>
</dbReference>
<dbReference type="Gene3D" id="1.10.167.10">
    <property type="entry name" value="Regulator of G-protein Signalling 4, domain 2"/>
    <property type="match status" value="1"/>
</dbReference>
<feature type="non-terminal residue" evidence="3">
    <location>
        <position position="353"/>
    </location>
</feature>
<name>A0A0D7BM50_9AGAR</name>
<dbReference type="STRING" id="1314674.A0A0D7BM50"/>
<feature type="transmembrane region" description="Helical" evidence="2">
    <location>
        <begin position="123"/>
        <end position="147"/>
    </location>
</feature>
<keyword evidence="2" id="KW-0812">Transmembrane</keyword>
<dbReference type="PANTHER" id="PTHR39466:SF1">
    <property type="entry name" value="RGS DOMAIN-CONTAINING PROTEIN"/>
    <property type="match status" value="1"/>
</dbReference>
<dbReference type="InterPro" id="IPR036305">
    <property type="entry name" value="RGS_sf"/>
</dbReference>
<dbReference type="OrthoDB" id="3232309at2759"/>
<organism evidence="3 4">
    <name type="scientific">Cylindrobasidium torrendii FP15055 ss-10</name>
    <dbReference type="NCBI Taxonomy" id="1314674"/>
    <lineage>
        <taxon>Eukaryota</taxon>
        <taxon>Fungi</taxon>
        <taxon>Dikarya</taxon>
        <taxon>Basidiomycota</taxon>
        <taxon>Agaricomycotina</taxon>
        <taxon>Agaricomycetes</taxon>
        <taxon>Agaricomycetidae</taxon>
        <taxon>Agaricales</taxon>
        <taxon>Marasmiineae</taxon>
        <taxon>Physalacriaceae</taxon>
        <taxon>Cylindrobasidium</taxon>
    </lineage>
</organism>
<keyword evidence="2" id="KW-1133">Transmembrane helix</keyword>
<gene>
    <name evidence="3" type="ORF">CYLTODRAFT_390240</name>
</gene>
<evidence type="ECO:0000256" key="1">
    <source>
        <dbReference type="SAM" id="MobiDB-lite"/>
    </source>
</evidence>
<reference evidence="3 4" key="1">
    <citation type="journal article" date="2015" name="Fungal Genet. Biol.">
        <title>Evolution of novel wood decay mechanisms in Agaricales revealed by the genome sequences of Fistulina hepatica and Cylindrobasidium torrendii.</title>
        <authorList>
            <person name="Floudas D."/>
            <person name="Held B.W."/>
            <person name="Riley R."/>
            <person name="Nagy L.G."/>
            <person name="Koehler G."/>
            <person name="Ransdell A.S."/>
            <person name="Younus H."/>
            <person name="Chow J."/>
            <person name="Chiniquy J."/>
            <person name="Lipzen A."/>
            <person name="Tritt A."/>
            <person name="Sun H."/>
            <person name="Haridas S."/>
            <person name="LaButti K."/>
            <person name="Ohm R.A."/>
            <person name="Kues U."/>
            <person name="Blanchette R.A."/>
            <person name="Grigoriev I.V."/>
            <person name="Minto R.E."/>
            <person name="Hibbett D.S."/>
        </authorList>
    </citation>
    <scope>NUCLEOTIDE SEQUENCE [LARGE SCALE GENOMIC DNA]</scope>
    <source>
        <strain evidence="3 4">FP15055 ss-10</strain>
    </source>
</reference>
<evidence type="ECO:0008006" key="5">
    <source>
        <dbReference type="Google" id="ProtNLM"/>
    </source>
</evidence>
<keyword evidence="4" id="KW-1185">Reference proteome</keyword>